<dbReference type="PRINTS" id="PR00069">
    <property type="entry name" value="ALDKETRDTASE"/>
</dbReference>
<sequence length="315" mass="35697">MSVATRKVQLNNGVTVPIIGSGSYAPPDPESQGRVKDWILTALKNGFRHIDTAWIYLTEKAVGEAIKESGIPREEIFVTTKLPWNRQDAVQESFEDSLNNLGTGYIDLYLMHWPQAVEYREKNNTPRNPDGTLKLNNNVNFNDAWTQMEKLLDTGKVKAIGVSNFSVKTLEQLFKTAKITPAVNQVELHPYLAQNELRDYCTRKGIALMAYTPSGYSTVRGDPLIVSLAEKYKVSPTQIIFAWHLARNTIIVPKSENNERQKENLAVPTLSEEDIAKIWDLDRGERLCNKASPKTGQVWGWTYEQLGWVSYRPKL</sequence>
<evidence type="ECO:0000256" key="4">
    <source>
        <dbReference type="PIRSR" id="PIRSR000097-1"/>
    </source>
</evidence>
<dbReference type="InterPro" id="IPR020471">
    <property type="entry name" value="AKR"/>
</dbReference>
<dbReference type="HOGENOM" id="CLU_023205_0_1_1"/>
<dbReference type="PIRSF" id="PIRSF000097">
    <property type="entry name" value="AKR"/>
    <property type="match status" value="1"/>
</dbReference>
<proteinExistence type="inferred from homology"/>
<feature type="binding site" evidence="5">
    <location>
        <position position="112"/>
    </location>
    <ligand>
        <name>substrate</name>
    </ligand>
</feature>
<keyword evidence="3" id="KW-0560">Oxidoreductase</keyword>
<dbReference type="InterPro" id="IPR023210">
    <property type="entry name" value="NADP_OxRdtase_dom"/>
</dbReference>
<dbReference type="STRING" id="685588.A0A067SRD6"/>
<keyword evidence="9" id="KW-1185">Reference proteome</keyword>
<dbReference type="PANTHER" id="PTHR43827:SF3">
    <property type="entry name" value="NADP-DEPENDENT OXIDOREDUCTASE DOMAIN-CONTAINING PROTEIN"/>
    <property type="match status" value="1"/>
</dbReference>
<evidence type="ECO:0000256" key="2">
    <source>
        <dbReference type="ARBA" id="ARBA00022857"/>
    </source>
</evidence>
<reference evidence="9" key="1">
    <citation type="journal article" date="2014" name="Proc. Natl. Acad. Sci. U.S.A.">
        <title>Extensive sampling of basidiomycete genomes demonstrates inadequacy of the white-rot/brown-rot paradigm for wood decay fungi.</title>
        <authorList>
            <person name="Riley R."/>
            <person name="Salamov A.A."/>
            <person name="Brown D.W."/>
            <person name="Nagy L.G."/>
            <person name="Floudas D."/>
            <person name="Held B.W."/>
            <person name="Levasseur A."/>
            <person name="Lombard V."/>
            <person name="Morin E."/>
            <person name="Otillar R."/>
            <person name="Lindquist E.A."/>
            <person name="Sun H."/>
            <person name="LaButti K.M."/>
            <person name="Schmutz J."/>
            <person name="Jabbour D."/>
            <person name="Luo H."/>
            <person name="Baker S.E."/>
            <person name="Pisabarro A.G."/>
            <person name="Walton J.D."/>
            <person name="Blanchette R.A."/>
            <person name="Henrissat B."/>
            <person name="Martin F."/>
            <person name="Cullen D."/>
            <person name="Hibbett D.S."/>
            <person name="Grigoriev I.V."/>
        </authorList>
    </citation>
    <scope>NUCLEOTIDE SEQUENCE [LARGE SCALE GENOMIC DNA]</scope>
    <source>
        <strain evidence="9">CBS 339.88</strain>
    </source>
</reference>
<dbReference type="Gene3D" id="3.20.20.100">
    <property type="entry name" value="NADP-dependent oxidoreductase domain"/>
    <property type="match status" value="1"/>
</dbReference>
<evidence type="ECO:0000256" key="1">
    <source>
        <dbReference type="ARBA" id="ARBA00007905"/>
    </source>
</evidence>
<dbReference type="Pfam" id="PF00248">
    <property type="entry name" value="Aldo_ket_red"/>
    <property type="match status" value="1"/>
</dbReference>
<comment type="similarity">
    <text evidence="1">Belongs to the aldo/keto reductase family.</text>
</comment>
<organism evidence="8 9">
    <name type="scientific">Galerina marginata (strain CBS 339.88)</name>
    <dbReference type="NCBI Taxonomy" id="685588"/>
    <lineage>
        <taxon>Eukaryota</taxon>
        <taxon>Fungi</taxon>
        <taxon>Dikarya</taxon>
        <taxon>Basidiomycota</taxon>
        <taxon>Agaricomycotina</taxon>
        <taxon>Agaricomycetes</taxon>
        <taxon>Agaricomycetidae</taxon>
        <taxon>Agaricales</taxon>
        <taxon>Agaricineae</taxon>
        <taxon>Strophariaceae</taxon>
        <taxon>Galerina</taxon>
    </lineage>
</organism>
<feature type="site" description="Lowers pKa of active site Tyr" evidence="6">
    <location>
        <position position="81"/>
    </location>
</feature>
<dbReference type="AlphaFoldDB" id="A0A067SRD6"/>
<dbReference type="SUPFAM" id="SSF51430">
    <property type="entry name" value="NAD(P)-linked oxidoreductase"/>
    <property type="match status" value="1"/>
</dbReference>
<dbReference type="PROSITE" id="PS00798">
    <property type="entry name" value="ALDOKETO_REDUCTASE_1"/>
    <property type="match status" value="1"/>
</dbReference>
<protein>
    <recommendedName>
        <fullName evidence="7">NADP-dependent oxidoreductase domain-containing protein</fullName>
    </recommendedName>
</protein>
<dbReference type="PROSITE" id="PS00062">
    <property type="entry name" value="ALDOKETO_REDUCTASE_2"/>
    <property type="match status" value="1"/>
</dbReference>
<dbReference type="GO" id="GO:0016616">
    <property type="term" value="F:oxidoreductase activity, acting on the CH-OH group of donors, NAD or NADP as acceptor"/>
    <property type="evidence" value="ECO:0007669"/>
    <property type="project" value="UniProtKB-ARBA"/>
</dbReference>
<dbReference type="Proteomes" id="UP000027222">
    <property type="component" value="Unassembled WGS sequence"/>
</dbReference>
<dbReference type="OrthoDB" id="416253at2759"/>
<dbReference type="FunFam" id="3.20.20.100:FF:000002">
    <property type="entry name" value="2,5-diketo-D-gluconic acid reductase A"/>
    <property type="match status" value="1"/>
</dbReference>
<feature type="domain" description="NADP-dependent oxidoreductase" evidence="7">
    <location>
        <begin position="32"/>
        <end position="280"/>
    </location>
</feature>
<accession>A0A067SRD6</accession>
<dbReference type="EMBL" id="KL142398">
    <property type="protein sequence ID" value="KDR70269.1"/>
    <property type="molecule type" value="Genomic_DNA"/>
</dbReference>
<dbReference type="PANTHER" id="PTHR43827">
    <property type="entry name" value="2,5-DIKETO-D-GLUCONIC ACID REDUCTASE"/>
    <property type="match status" value="1"/>
</dbReference>
<dbReference type="InterPro" id="IPR036812">
    <property type="entry name" value="NAD(P)_OxRdtase_dom_sf"/>
</dbReference>
<evidence type="ECO:0000259" key="7">
    <source>
        <dbReference type="Pfam" id="PF00248"/>
    </source>
</evidence>
<feature type="active site" description="Proton donor" evidence="4">
    <location>
        <position position="56"/>
    </location>
</feature>
<keyword evidence="2" id="KW-0521">NADP</keyword>
<gene>
    <name evidence="8" type="ORF">GALMADRAFT_255166</name>
</gene>
<evidence type="ECO:0000256" key="6">
    <source>
        <dbReference type="PIRSR" id="PIRSR000097-3"/>
    </source>
</evidence>
<name>A0A067SRD6_GALM3</name>
<dbReference type="CDD" id="cd19071">
    <property type="entry name" value="AKR_AKR1-5-like"/>
    <property type="match status" value="1"/>
</dbReference>
<dbReference type="InterPro" id="IPR018170">
    <property type="entry name" value="Aldo/ket_reductase_CS"/>
</dbReference>
<evidence type="ECO:0000313" key="8">
    <source>
        <dbReference type="EMBL" id="KDR70269.1"/>
    </source>
</evidence>
<evidence type="ECO:0000256" key="3">
    <source>
        <dbReference type="ARBA" id="ARBA00023002"/>
    </source>
</evidence>
<evidence type="ECO:0000313" key="9">
    <source>
        <dbReference type="Proteomes" id="UP000027222"/>
    </source>
</evidence>
<evidence type="ECO:0000256" key="5">
    <source>
        <dbReference type="PIRSR" id="PIRSR000097-2"/>
    </source>
</evidence>